<dbReference type="CDD" id="cd03257">
    <property type="entry name" value="ABC_NikE_OppD_transporters"/>
    <property type="match status" value="1"/>
</dbReference>
<dbReference type="PANTHER" id="PTHR43297">
    <property type="entry name" value="OLIGOPEPTIDE TRANSPORT ATP-BINDING PROTEIN APPD"/>
    <property type="match status" value="1"/>
</dbReference>
<evidence type="ECO:0000256" key="2">
    <source>
        <dbReference type="ARBA" id="ARBA00005417"/>
    </source>
</evidence>
<keyword evidence="5" id="KW-0547">Nucleotide-binding</keyword>
<dbReference type="Gene3D" id="3.40.50.300">
    <property type="entry name" value="P-loop containing nucleotide triphosphate hydrolases"/>
    <property type="match status" value="1"/>
</dbReference>
<evidence type="ECO:0000313" key="10">
    <source>
        <dbReference type="Proteomes" id="UP001375743"/>
    </source>
</evidence>
<name>A0ABU8XTP9_9PROT</name>
<evidence type="ECO:0000313" key="9">
    <source>
        <dbReference type="EMBL" id="MEK0083744.1"/>
    </source>
</evidence>
<evidence type="ECO:0000259" key="8">
    <source>
        <dbReference type="PROSITE" id="PS50893"/>
    </source>
</evidence>
<dbReference type="PROSITE" id="PS00211">
    <property type="entry name" value="ABC_TRANSPORTER_1"/>
    <property type="match status" value="1"/>
</dbReference>
<dbReference type="PANTHER" id="PTHR43297:SF2">
    <property type="entry name" value="DIPEPTIDE TRANSPORT ATP-BINDING PROTEIN DPPD"/>
    <property type="match status" value="1"/>
</dbReference>
<dbReference type="InterPro" id="IPR027417">
    <property type="entry name" value="P-loop_NTPase"/>
</dbReference>
<dbReference type="SUPFAM" id="SSF52540">
    <property type="entry name" value="P-loop containing nucleoside triphosphate hydrolases"/>
    <property type="match status" value="1"/>
</dbReference>
<dbReference type="InterPro" id="IPR003439">
    <property type="entry name" value="ABC_transporter-like_ATP-bd"/>
</dbReference>
<dbReference type="SMART" id="SM00382">
    <property type="entry name" value="AAA"/>
    <property type="match status" value="1"/>
</dbReference>
<dbReference type="InterPro" id="IPR013563">
    <property type="entry name" value="Oligopep_ABC_C"/>
</dbReference>
<reference evidence="9 10" key="1">
    <citation type="submission" date="2024-01" db="EMBL/GenBank/DDBJ databases">
        <title>Multi-omics insights into the function and evolution of sodium benzoate biodegradation pathways in Benzoatithermus flavus gen. nov., sp. nov. from hot spring.</title>
        <authorList>
            <person name="Hu C.-J."/>
            <person name="Li W.-J."/>
        </authorList>
    </citation>
    <scope>NUCLEOTIDE SEQUENCE [LARGE SCALE GENOMIC DNA]</scope>
    <source>
        <strain evidence="9 10">SYSU G07066</strain>
    </source>
</reference>
<dbReference type="Pfam" id="PF08352">
    <property type="entry name" value="oligo_HPY"/>
    <property type="match status" value="1"/>
</dbReference>
<evidence type="ECO:0000256" key="5">
    <source>
        <dbReference type="ARBA" id="ARBA00022741"/>
    </source>
</evidence>
<keyword evidence="10" id="KW-1185">Reference proteome</keyword>
<dbReference type="Proteomes" id="UP001375743">
    <property type="component" value="Unassembled WGS sequence"/>
</dbReference>
<evidence type="ECO:0000256" key="1">
    <source>
        <dbReference type="ARBA" id="ARBA00004417"/>
    </source>
</evidence>
<accession>A0ABU8XTP9</accession>
<dbReference type="InterPro" id="IPR017871">
    <property type="entry name" value="ABC_transporter-like_CS"/>
</dbReference>
<keyword evidence="7" id="KW-0472">Membrane</keyword>
<dbReference type="NCBIfam" id="TIGR01727">
    <property type="entry name" value="oligo_HPY"/>
    <property type="match status" value="1"/>
</dbReference>
<comment type="caution">
    <text evidence="9">The sequence shown here is derived from an EMBL/GenBank/DDBJ whole genome shotgun (WGS) entry which is preliminary data.</text>
</comment>
<comment type="similarity">
    <text evidence="2">Belongs to the ABC transporter superfamily.</text>
</comment>
<dbReference type="InterPro" id="IPR050388">
    <property type="entry name" value="ABC_Ni/Peptide_Import"/>
</dbReference>
<dbReference type="Pfam" id="PF00005">
    <property type="entry name" value="ABC_tran"/>
    <property type="match status" value="1"/>
</dbReference>
<evidence type="ECO:0000256" key="3">
    <source>
        <dbReference type="ARBA" id="ARBA00022448"/>
    </source>
</evidence>
<sequence length="343" mass="36610">MAAFGSLPAMPAASPRPATATPLLAVEGLTVELTPGGGPVRVLDGVDFAIRRGETLGLVGESGCGKTVTSLAVMGLLPTPPMRVTGGSVRLGEQDLLTLSEPAMEQVRGRRVAMIFQEPMTSLNPVLRVGTQIEETLRRHLGLRGRAAQARTVELLARVGIPEPARIAREYPHRLSGGMRQRVMIAIALAGGPELLIADEPTTALDVTIQAQILDLLRGLQAEFGMGMLFITHDLAVIAETAHRVAVMYAGRIVEQAPVDVLFATPRHPYTQGLLASIPQITRARTPVLSEIAGTVPDLLAPRRGCAFADRCPHVMPRCREQIPPPLPTGQDAFAACWRADHG</sequence>
<organism evidence="9 10">
    <name type="scientific">Benzoatithermus flavus</name>
    <dbReference type="NCBI Taxonomy" id="3108223"/>
    <lineage>
        <taxon>Bacteria</taxon>
        <taxon>Pseudomonadati</taxon>
        <taxon>Pseudomonadota</taxon>
        <taxon>Alphaproteobacteria</taxon>
        <taxon>Geminicoccales</taxon>
        <taxon>Geminicoccaceae</taxon>
        <taxon>Benzoatithermus</taxon>
    </lineage>
</organism>
<gene>
    <name evidence="9" type="ORF">U1T56_11320</name>
</gene>
<dbReference type="EMBL" id="JBBLZC010000010">
    <property type="protein sequence ID" value="MEK0083744.1"/>
    <property type="molecule type" value="Genomic_DNA"/>
</dbReference>
<protein>
    <submittedName>
        <fullName evidence="9">ABC transporter ATP-binding protein</fullName>
    </submittedName>
</protein>
<dbReference type="InterPro" id="IPR003593">
    <property type="entry name" value="AAA+_ATPase"/>
</dbReference>
<feature type="domain" description="ABC transporter" evidence="8">
    <location>
        <begin position="24"/>
        <end position="275"/>
    </location>
</feature>
<keyword evidence="6 9" id="KW-0067">ATP-binding</keyword>
<comment type="subcellular location">
    <subcellularLocation>
        <location evidence="1">Cell inner membrane</location>
        <topology evidence="1">Peripheral membrane protein</topology>
    </subcellularLocation>
</comment>
<evidence type="ECO:0000256" key="6">
    <source>
        <dbReference type="ARBA" id="ARBA00022840"/>
    </source>
</evidence>
<evidence type="ECO:0000256" key="7">
    <source>
        <dbReference type="ARBA" id="ARBA00023136"/>
    </source>
</evidence>
<keyword evidence="4" id="KW-1003">Cell membrane</keyword>
<proteinExistence type="inferred from homology"/>
<evidence type="ECO:0000256" key="4">
    <source>
        <dbReference type="ARBA" id="ARBA00022475"/>
    </source>
</evidence>
<keyword evidence="3" id="KW-0813">Transport</keyword>
<dbReference type="PROSITE" id="PS50893">
    <property type="entry name" value="ABC_TRANSPORTER_2"/>
    <property type="match status" value="1"/>
</dbReference>
<dbReference type="GO" id="GO:0005524">
    <property type="term" value="F:ATP binding"/>
    <property type="evidence" value="ECO:0007669"/>
    <property type="project" value="UniProtKB-KW"/>
</dbReference>